<accession>A0ABS2QIW5</accession>
<evidence type="ECO:0008006" key="3">
    <source>
        <dbReference type="Google" id="ProtNLM"/>
    </source>
</evidence>
<keyword evidence="2" id="KW-1185">Reference proteome</keyword>
<organism evidence="1 2">
    <name type="scientific">Peribacillus deserti</name>
    <dbReference type="NCBI Taxonomy" id="673318"/>
    <lineage>
        <taxon>Bacteria</taxon>
        <taxon>Bacillati</taxon>
        <taxon>Bacillota</taxon>
        <taxon>Bacilli</taxon>
        <taxon>Bacillales</taxon>
        <taxon>Bacillaceae</taxon>
        <taxon>Peribacillus</taxon>
    </lineage>
</organism>
<dbReference type="Proteomes" id="UP000823486">
    <property type="component" value="Unassembled WGS sequence"/>
</dbReference>
<gene>
    <name evidence="1" type="ORF">JOC77_002508</name>
</gene>
<evidence type="ECO:0000313" key="1">
    <source>
        <dbReference type="EMBL" id="MBM7693069.1"/>
    </source>
</evidence>
<evidence type="ECO:0000313" key="2">
    <source>
        <dbReference type="Proteomes" id="UP000823486"/>
    </source>
</evidence>
<dbReference type="InterPro" id="IPR036005">
    <property type="entry name" value="Creatinase/aminopeptidase-like"/>
</dbReference>
<dbReference type="SUPFAM" id="SSF55920">
    <property type="entry name" value="Creatinase/aminopeptidase"/>
    <property type="match status" value="1"/>
</dbReference>
<protein>
    <recommendedName>
        <fullName evidence="3">Xaa-Pro aminopeptidase</fullName>
    </recommendedName>
</protein>
<sequence length="417" mass="47740">MKSLMSKKQLGILPLKERDRLTDSWLLHRLEFLLPVIMEKHEADMWILAGREYNEDPLLETFYPSAIDSSRRLTLIVFVKNTENQIERLVIHSNSKFEPYYSRVWDHKRETQWECLARIILEKKPRSAALNYSDIHGACDGLTHALNQKIYNILEGSSTVNVISSEKMAVEWLETRTAPELEVYPHIAEMTRLIAAEALTTAITPGVSDTESVVEWIRQRVFDLGLNTSFYPTVDLQRQGENNSRIEALILPGDIVHLDFGIHYLGLATDTQLLAYVRKKGENSAPNGLRDAMKTANRMEDIISGNFDEDQSGNDVFQRSILQSDSEGIKAMIYSHPLGFHCHGTGPLIGLFDRQGDIPVRGEYSIKNNTCYAMEFNVCQYVPEWEQEVTLYMEESISFAAGRVFYLTSRQTEFYLI</sequence>
<name>A0ABS2QIW5_9BACI</name>
<dbReference type="Gene3D" id="3.90.230.10">
    <property type="entry name" value="Creatinase/methionine aminopeptidase superfamily"/>
    <property type="match status" value="1"/>
</dbReference>
<dbReference type="EMBL" id="JAFBFI010000010">
    <property type="protein sequence ID" value="MBM7693069.1"/>
    <property type="molecule type" value="Genomic_DNA"/>
</dbReference>
<dbReference type="RefSeq" id="WP_204543616.1">
    <property type="nucleotide sequence ID" value="NZ_JAFBFI010000010.1"/>
</dbReference>
<reference evidence="1 2" key="1">
    <citation type="submission" date="2021-01" db="EMBL/GenBank/DDBJ databases">
        <title>Genomic Encyclopedia of Type Strains, Phase IV (KMG-IV): sequencing the most valuable type-strain genomes for metagenomic binning, comparative biology and taxonomic classification.</title>
        <authorList>
            <person name="Goeker M."/>
        </authorList>
    </citation>
    <scope>NUCLEOTIDE SEQUENCE [LARGE SCALE GENOMIC DNA]</scope>
    <source>
        <strain evidence="1 2">DSM 105482</strain>
    </source>
</reference>
<comment type="caution">
    <text evidence="1">The sequence shown here is derived from an EMBL/GenBank/DDBJ whole genome shotgun (WGS) entry which is preliminary data.</text>
</comment>
<proteinExistence type="predicted"/>